<dbReference type="PANTHER" id="PTHR43673">
    <property type="entry name" value="NAD(P)H NITROREDUCTASE YDGI-RELATED"/>
    <property type="match status" value="1"/>
</dbReference>
<dbReference type="Proteomes" id="UP001065549">
    <property type="component" value="Unassembled WGS sequence"/>
</dbReference>
<sequence length="173" mass="19633">MIEKLTKRRSIRKYTDEPIADEKLNTILKAGLLSPTSKNLHPWEFLVVQDKEALNKLADSRQMGADMLKGAAAAIIVMADTTVNDVWVEDCSIAMSNMHLTAADQGVGSCWIQVRCRQSRTPGVTTDKFIKELFGIEEKYAVEAMLSLGMPEKERRPMTLDEKLWDKVHYEKF</sequence>
<dbReference type="SUPFAM" id="SSF55469">
    <property type="entry name" value="FMN-dependent nitroreductase-like"/>
    <property type="match status" value="1"/>
</dbReference>
<dbReference type="PANTHER" id="PTHR43673:SF10">
    <property type="entry name" value="NADH DEHYDROGENASE_NAD(P)H NITROREDUCTASE XCC3605-RELATED"/>
    <property type="match status" value="1"/>
</dbReference>
<dbReference type="EMBL" id="JAOSHN010000003">
    <property type="protein sequence ID" value="MCU7378211.1"/>
    <property type="molecule type" value="Genomic_DNA"/>
</dbReference>
<dbReference type="AlphaFoldDB" id="A0A9J6QTU3"/>
<comment type="caution">
    <text evidence="4">The sequence shown here is derived from an EMBL/GenBank/DDBJ whole genome shotgun (WGS) entry which is preliminary data.</text>
</comment>
<dbReference type="Gene3D" id="3.40.109.10">
    <property type="entry name" value="NADH Oxidase"/>
    <property type="match status" value="1"/>
</dbReference>
<evidence type="ECO:0000256" key="2">
    <source>
        <dbReference type="ARBA" id="ARBA00023002"/>
    </source>
</evidence>
<evidence type="ECO:0000313" key="5">
    <source>
        <dbReference type="Proteomes" id="UP001065549"/>
    </source>
</evidence>
<dbReference type="RefSeq" id="WP_253019789.1">
    <property type="nucleotide sequence ID" value="NZ_JAOSHN010000003.1"/>
</dbReference>
<keyword evidence="5" id="KW-1185">Reference proteome</keyword>
<feature type="domain" description="Nitroreductase" evidence="3">
    <location>
        <begin position="6"/>
        <end position="59"/>
    </location>
</feature>
<proteinExistence type="inferred from homology"/>
<dbReference type="GO" id="GO:0016491">
    <property type="term" value="F:oxidoreductase activity"/>
    <property type="evidence" value="ECO:0007669"/>
    <property type="project" value="UniProtKB-KW"/>
</dbReference>
<name>A0A9J6QTU3_9FIRM</name>
<dbReference type="CDD" id="cd02151">
    <property type="entry name" value="nitroreductase"/>
    <property type="match status" value="1"/>
</dbReference>
<reference evidence="4" key="1">
    <citation type="submission" date="2022-09" db="EMBL/GenBank/DDBJ databases">
        <title>Culturomic study of gut microbiota in children with autism spectrum disorder.</title>
        <authorList>
            <person name="Efimov B.A."/>
            <person name="Chaplin A.V."/>
            <person name="Sokolova S.R."/>
            <person name="Pikina A.P."/>
            <person name="Korzhanova M."/>
            <person name="Belova V."/>
            <person name="Korostin D."/>
        </authorList>
    </citation>
    <scope>NUCLEOTIDE SEQUENCE</scope>
    <source>
        <strain evidence="4">ASD5510</strain>
    </source>
</reference>
<evidence type="ECO:0000256" key="1">
    <source>
        <dbReference type="ARBA" id="ARBA00007118"/>
    </source>
</evidence>
<protein>
    <submittedName>
        <fullName evidence="4">Nitroreductase family protein</fullName>
    </submittedName>
</protein>
<dbReference type="Pfam" id="PF00881">
    <property type="entry name" value="Nitroreductase"/>
    <property type="match status" value="2"/>
</dbReference>
<evidence type="ECO:0000313" key="4">
    <source>
        <dbReference type="EMBL" id="MCU7378211.1"/>
    </source>
</evidence>
<accession>A0A9J6QTU3</accession>
<dbReference type="InterPro" id="IPR000415">
    <property type="entry name" value="Nitroreductase-like"/>
</dbReference>
<feature type="domain" description="Nitroreductase" evidence="3">
    <location>
        <begin position="64"/>
        <end position="149"/>
    </location>
</feature>
<dbReference type="InterPro" id="IPR029479">
    <property type="entry name" value="Nitroreductase"/>
</dbReference>
<comment type="similarity">
    <text evidence="1">Belongs to the nitroreductase family.</text>
</comment>
<evidence type="ECO:0000259" key="3">
    <source>
        <dbReference type="Pfam" id="PF00881"/>
    </source>
</evidence>
<organism evidence="4 5">
    <name type="scientific">Hominibacterium faecale</name>
    <dbReference type="NCBI Taxonomy" id="2839743"/>
    <lineage>
        <taxon>Bacteria</taxon>
        <taxon>Bacillati</taxon>
        <taxon>Bacillota</taxon>
        <taxon>Clostridia</taxon>
        <taxon>Peptostreptococcales</taxon>
        <taxon>Anaerovoracaceae</taxon>
        <taxon>Hominibacterium</taxon>
    </lineage>
</organism>
<gene>
    <name evidence="4" type="ORF">OBO34_07565</name>
</gene>
<keyword evidence="2" id="KW-0560">Oxidoreductase</keyword>